<comment type="caution">
    <text evidence="2">The sequence shown here is derived from an EMBL/GenBank/DDBJ whole genome shotgun (WGS) entry which is preliminary data.</text>
</comment>
<dbReference type="AlphaFoldDB" id="A0A1B7LEK9"/>
<keyword evidence="3" id="KW-1185">Reference proteome</keyword>
<dbReference type="SUPFAM" id="SSF69572">
    <property type="entry name" value="Activating enzymes of the ubiquitin-like proteins"/>
    <property type="match status" value="1"/>
</dbReference>
<protein>
    <submittedName>
        <fullName evidence="2">Thiamine biosynthesis protein ThiF</fullName>
    </submittedName>
</protein>
<reference evidence="2 3" key="1">
    <citation type="submission" date="2016-04" db="EMBL/GenBank/DDBJ databases">
        <authorList>
            <person name="Evans L.H."/>
            <person name="Alamgir A."/>
            <person name="Owens N."/>
            <person name="Weber N.D."/>
            <person name="Virtaneva K."/>
            <person name="Barbian K."/>
            <person name="Babar A."/>
            <person name="Rosenke K."/>
        </authorList>
    </citation>
    <scope>NUCLEOTIDE SEQUENCE [LARGE SCALE GENOMIC DNA]</scope>
    <source>
        <strain evidence="2 3">LMa1</strain>
    </source>
</reference>
<evidence type="ECO:0000259" key="1">
    <source>
        <dbReference type="Pfam" id="PF00899"/>
    </source>
</evidence>
<dbReference type="OrthoDB" id="9804286at2"/>
<dbReference type="PANTHER" id="PTHR43267:SF3">
    <property type="entry name" value="THIF PROTEIN"/>
    <property type="match status" value="1"/>
</dbReference>
<dbReference type="InterPro" id="IPR035985">
    <property type="entry name" value="Ubiquitin-activating_enz"/>
</dbReference>
<accession>A0A1B7LEK9</accession>
<sequence>MGKETTSPDGFKRALASLLGAENLAKISRVRIGLAGAGGLGSNCAQFLVRSGFKRFKIVDFDRVEQSNLNRQFFFAKQVGRLKVLALQENLLQINPELEIEVLTEKIAENNVSTLFDHCDAVVEALDRPDDKKMVVGAYLYSGKLLVAASGLAGWGGSDGIVTRRIRDNFYLVGDMESEVSPLCPPMAPRVVIAAAKQADIVLSYFLQRQ</sequence>
<dbReference type="GO" id="GO:0008641">
    <property type="term" value="F:ubiquitin-like modifier activating enzyme activity"/>
    <property type="evidence" value="ECO:0007669"/>
    <property type="project" value="InterPro"/>
</dbReference>
<dbReference type="Gene3D" id="3.40.50.720">
    <property type="entry name" value="NAD(P)-binding Rossmann-like Domain"/>
    <property type="match status" value="1"/>
</dbReference>
<dbReference type="InterPro" id="IPR012729">
    <property type="entry name" value="ThiF_fam2"/>
</dbReference>
<dbReference type="RefSeq" id="WP_066668071.1">
    <property type="nucleotide sequence ID" value="NZ_LYVF01000158.1"/>
</dbReference>
<dbReference type="Proteomes" id="UP000078532">
    <property type="component" value="Unassembled WGS sequence"/>
</dbReference>
<dbReference type="STRING" id="1838280.A6M21_09690"/>
<evidence type="ECO:0000313" key="2">
    <source>
        <dbReference type="EMBL" id="OAT81676.1"/>
    </source>
</evidence>
<dbReference type="GO" id="GO:0061504">
    <property type="term" value="P:cyclic threonylcarbamoyladenosine biosynthetic process"/>
    <property type="evidence" value="ECO:0007669"/>
    <property type="project" value="TreeGrafter"/>
</dbReference>
<dbReference type="InterPro" id="IPR045886">
    <property type="entry name" value="ThiF/MoeB/HesA"/>
</dbReference>
<name>A0A1B7LEK9_9FIRM</name>
<dbReference type="GO" id="GO:0061503">
    <property type="term" value="F:tRNA threonylcarbamoyladenosine dehydratase"/>
    <property type="evidence" value="ECO:0007669"/>
    <property type="project" value="TreeGrafter"/>
</dbReference>
<dbReference type="EMBL" id="LYVF01000158">
    <property type="protein sequence ID" value="OAT81676.1"/>
    <property type="molecule type" value="Genomic_DNA"/>
</dbReference>
<dbReference type="NCBIfam" id="NF006395">
    <property type="entry name" value="PRK08644.1"/>
    <property type="match status" value="1"/>
</dbReference>
<feature type="domain" description="THIF-type NAD/FAD binding fold" evidence="1">
    <location>
        <begin position="13"/>
        <end position="157"/>
    </location>
</feature>
<gene>
    <name evidence="2" type="ORF">A6M21_09690</name>
</gene>
<organism evidence="2 3">
    <name type="scientific">Desulfotomaculum copahuensis</name>
    <dbReference type="NCBI Taxonomy" id="1838280"/>
    <lineage>
        <taxon>Bacteria</taxon>
        <taxon>Bacillati</taxon>
        <taxon>Bacillota</taxon>
        <taxon>Clostridia</taxon>
        <taxon>Eubacteriales</taxon>
        <taxon>Desulfotomaculaceae</taxon>
        <taxon>Desulfotomaculum</taxon>
    </lineage>
</organism>
<dbReference type="InterPro" id="IPR000594">
    <property type="entry name" value="ThiF_NAD_FAD-bd"/>
</dbReference>
<dbReference type="PANTHER" id="PTHR43267">
    <property type="entry name" value="TRNA THREONYLCARBAMOYLADENOSINE DEHYDRATASE"/>
    <property type="match status" value="1"/>
</dbReference>
<proteinExistence type="predicted"/>
<dbReference type="NCBIfam" id="TIGR02354">
    <property type="entry name" value="thiF_fam2"/>
    <property type="match status" value="1"/>
</dbReference>
<evidence type="ECO:0000313" key="3">
    <source>
        <dbReference type="Proteomes" id="UP000078532"/>
    </source>
</evidence>
<dbReference type="Pfam" id="PF00899">
    <property type="entry name" value="ThiF"/>
    <property type="match status" value="1"/>
</dbReference>